<dbReference type="Gene3D" id="1.10.150.240">
    <property type="entry name" value="Putative phosphatase, domain 2"/>
    <property type="match status" value="1"/>
</dbReference>
<dbReference type="InterPro" id="IPR041492">
    <property type="entry name" value="HAD_2"/>
</dbReference>
<evidence type="ECO:0000313" key="6">
    <source>
        <dbReference type="Proteomes" id="UP000061603"/>
    </source>
</evidence>
<evidence type="ECO:0000256" key="4">
    <source>
        <dbReference type="ARBA" id="ARBA00023277"/>
    </source>
</evidence>
<dbReference type="GO" id="GO:0005829">
    <property type="term" value="C:cytosol"/>
    <property type="evidence" value="ECO:0007669"/>
    <property type="project" value="TreeGrafter"/>
</dbReference>
<dbReference type="Proteomes" id="UP000061603">
    <property type="component" value="Chromosome"/>
</dbReference>
<evidence type="ECO:0000256" key="2">
    <source>
        <dbReference type="ARBA" id="ARBA00022801"/>
    </source>
</evidence>
<keyword evidence="4" id="KW-0119">Carbohydrate metabolism</keyword>
<dbReference type="HOGENOM" id="CLU_045011_19_1_4"/>
<evidence type="ECO:0000256" key="1">
    <source>
        <dbReference type="ARBA" id="ARBA00022723"/>
    </source>
</evidence>
<dbReference type="InterPro" id="IPR023214">
    <property type="entry name" value="HAD_sf"/>
</dbReference>
<dbReference type="PATRIC" id="fig|1565605.3.peg.1846"/>
<gene>
    <name evidence="5" type="ORF">PG1C_08730</name>
</gene>
<keyword evidence="6" id="KW-1185">Reference proteome</keyword>
<evidence type="ECO:0000313" key="5">
    <source>
        <dbReference type="EMBL" id="AJP48513.1"/>
    </source>
</evidence>
<keyword evidence="1" id="KW-0479">Metal-binding</keyword>
<reference evidence="5 6" key="1">
    <citation type="journal article" date="2015" name="Genome Announc.">
        <title>Complete Genome Sequence of a Novel Bacterium within the Family Rhodocyclaceae That Degrades Polycyclic Aromatic Hydrocarbons.</title>
        <authorList>
            <person name="Singleton D.R."/>
            <person name="Dickey A.N."/>
            <person name="Scholl E.H."/>
            <person name="Wright F.A."/>
            <person name="Aitken M.D."/>
        </authorList>
    </citation>
    <scope>NUCLEOTIDE SEQUENCE [LARGE SCALE GENOMIC DNA]</scope>
    <source>
        <strain evidence="6">PG1-Ca6</strain>
    </source>
</reference>
<dbReference type="AlphaFoldDB" id="A0A0C5J9S5"/>
<dbReference type="InterPro" id="IPR006439">
    <property type="entry name" value="HAD-SF_hydro_IA"/>
</dbReference>
<keyword evidence="2" id="KW-0378">Hydrolase</keyword>
<protein>
    <submittedName>
        <fullName evidence="5">Phosphoglycolate phosphatase</fullName>
    </submittedName>
</protein>
<dbReference type="NCBIfam" id="TIGR01549">
    <property type="entry name" value="HAD-SF-IA-v1"/>
    <property type="match status" value="1"/>
</dbReference>
<dbReference type="PANTHER" id="PTHR43434:SF23">
    <property type="entry name" value="PHOSPHOGLYCOLATE PHOSPHATASE"/>
    <property type="match status" value="1"/>
</dbReference>
<dbReference type="GO" id="GO:0006281">
    <property type="term" value="P:DNA repair"/>
    <property type="evidence" value="ECO:0007669"/>
    <property type="project" value="TreeGrafter"/>
</dbReference>
<dbReference type="SFLD" id="SFLDG01129">
    <property type="entry name" value="C1.5:_HAD__Beta-PGM__Phosphata"/>
    <property type="match status" value="1"/>
</dbReference>
<dbReference type="SUPFAM" id="SSF56784">
    <property type="entry name" value="HAD-like"/>
    <property type="match status" value="1"/>
</dbReference>
<dbReference type="InterPro" id="IPR023198">
    <property type="entry name" value="PGP-like_dom2"/>
</dbReference>
<keyword evidence="3" id="KW-0460">Magnesium</keyword>
<dbReference type="InterPro" id="IPR036412">
    <property type="entry name" value="HAD-like_sf"/>
</dbReference>
<sequence length="225" mass="24042">MTEATANTSAIFFDLDGTLADTAPDLAGALNKLRCEHGLPPLPLMELRPHVAAGARGLLLAGMNLHPENPAYPAAQERFLALYEKNVHNETCLFDGIAECLDRLDSLNIPWGIVTNKALRFAAPLVDGLGLQHRAICLVAGDSASHPKPHPAPLLMAARMATIQPASCIYVGDDERDILAAHAAGMKAVAAAWGYLGNEKPLADWDADIIAISPQDIFRIALSIR</sequence>
<dbReference type="RefSeq" id="WP_202634457.1">
    <property type="nucleotide sequence ID" value="NZ_CP010554.1"/>
</dbReference>
<proteinExistence type="predicted"/>
<organism evidence="5 6">
    <name type="scientific">Rugosibacter aromaticivorans</name>
    <dbReference type="NCBI Taxonomy" id="1565605"/>
    <lineage>
        <taxon>Bacteria</taxon>
        <taxon>Pseudomonadati</taxon>
        <taxon>Pseudomonadota</taxon>
        <taxon>Betaproteobacteria</taxon>
        <taxon>Nitrosomonadales</taxon>
        <taxon>Sterolibacteriaceae</taxon>
        <taxon>Rugosibacter</taxon>
    </lineage>
</organism>
<accession>A0A0C5J9S5</accession>
<dbReference type="SFLD" id="SFLDS00003">
    <property type="entry name" value="Haloacid_Dehalogenase"/>
    <property type="match status" value="1"/>
</dbReference>
<dbReference type="PANTHER" id="PTHR43434">
    <property type="entry name" value="PHOSPHOGLYCOLATE PHOSPHATASE"/>
    <property type="match status" value="1"/>
</dbReference>
<dbReference type="GO" id="GO:0046872">
    <property type="term" value="F:metal ion binding"/>
    <property type="evidence" value="ECO:0007669"/>
    <property type="project" value="UniProtKB-KW"/>
</dbReference>
<dbReference type="InterPro" id="IPR050155">
    <property type="entry name" value="HAD-like_hydrolase_sf"/>
</dbReference>
<dbReference type="EMBL" id="CP010554">
    <property type="protein sequence ID" value="AJP48513.1"/>
    <property type="molecule type" value="Genomic_DNA"/>
</dbReference>
<dbReference type="STRING" id="1565605.PG1C_08730"/>
<name>A0A0C5J9S5_9PROT</name>
<evidence type="ECO:0000256" key="3">
    <source>
        <dbReference type="ARBA" id="ARBA00022842"/>
    </source>
</evidence>
<dbReference type="GO" id="GO:0008967">
    <property type="term" value="F:phosphoglycolate phosphatase activity"/>
    <property type="evidence" value="ECO:0007669"/>
    <property type="project" value="TreeGrafter"/>
</dbReference>
<dbReference type="Pfam" id="PF13419">
    <property type="entry name" value="HAD_2"/>
    <property type="match status" value="1"/>
</dbReference>
<dbReference type="Gene3D" id="3.40.50.1000">
    <property type="entry name" value="HAD superfamily/HAD-like"/>
    <property type="match status" value="1"/>
</dbReference>
<dbReference type="KEGG" id="rbu:PG1C_08730"/>